<evidence type="ECO:0000256" key="8">
    <source>
        <dbReference type="PIRSR" id="PIRSR005096-3"/>
    </source>
</evidence>
<evidence type="ECO:0000313" key="9">
    <source>
        <dbReference type="EMBL" id="VIO79762.1"/>
    </source>
</evidence>
<dbReference type="EC" id="5.1.3.3" evidence="5"/>
<dbReference type="Proteomes" id="UP000328092">
    <property type="component" value="Unassembled WGS sequence"/>
</dbReference>
<evidence type="ECO:0000256" key="4">
    <source>
        <dbReference type="ARBA" id="ARBA00023277"/>
    </source>
</evidence>
<feature type="binding site" evidence="8">
    <location>
        <begin position="82"/>
        <end position="83"/>
    </location>
    <ligand>
        <name>beta-D-galactose</name>
        <dbReference type="ChEBI" id="CHEBI:27667"/>
    </ligand>
</feature>
<dbReference type="EMBL" id="CAADFC020000033">
    <property type="protein sequence ID" value="VIO79762.1"/>
    <property type="molecule type" value="Genomic_DNA"/>
</dbReference>
<reference evidence="9" key="1">
    <citation type="submission" date="2019-02" db="EMBL/GenBank/DDBJ databases">
        <authorList>
            <person name="Pothier F.J."/>
        </authorList>
    </citation>
    <scope>NUCLEOTIDE SEQUENCE</scope>
    <source>
        <strain evidence="9">CI-1B</strain>
    </source>
</reference>
<evidence type="ECO:0000256" key="6">
    <source>
        <dbReference type="PIRSR" id="PIRSR005096-1"/>
    </source>
</evidence>
<dbReference type="InterPro" id="IPR011013">
    <property type="entry name" value="Gal_mutarotase_sf_dom"/>
</dbReference>
<proteinExistence type="inferred from homology"/>
<keyword evidence="3 5" id="KW-0413">Isomerase</keyword>
<comment type="similarity">
    <text evidence="2 5">Belongs to the aldose epimerase family.</text>
</comment>
<dbReference type="NCBIfam" id="NF008277">
    <property type="entry name" value="PRK11055.1"/>
    <property type="match status" value="1"/>
</dbReference>
<gene>
    <name evidence="9" type="primary">mro</name>
    <name evidence="9" type="ORF">CI1B_80960</name>
</gene>
<keyword evidence="10" id="KW-1185">Reference proteome</keyword>
<organism evidence="9 10">
    <name type="scientific">Bradyrhizobium ivorense</name>
    <dbReference type="NCBI Taxonomy" id="2511166"/>
    <lineage>
        <taxon>Bacteria</taxon>
        <taxon>Pseudomonadati</taxon>
        <taxon>Pseudomonadota</taxon>
        <taxon>Alphaproteobacteria</taxon>
        <taxon>Hyphomicrobiales</taxon>
        <taxon>Nitrobacteraceae</taxon>
        <taxon>Bradyrhizobium</taxon>
    </lineage>
</organism>
<dbReference type="Gene3D" id="2.70.98.10">
    <property type="match status" value="1"/>
</dbReference>
<evidence type="ECO:0000256" key="3">
    <source>
        <dbReference type="ARBA" id="ARBA00023235"/>
    </source>
</evidence>
<dbReference type="PIRSF" id="PIRSF005096">
    <property type="entry name" value="GALM"/>
    <property type="match status" value="1"/>
</dbReference>
<sequence length="359" mass="39151">MSATIDRAPFGKLPDGTLVERVTLRGADGFEAAILSFGAALQALLTPDRNGHCDDIVLGHDGFDGYLAQRKFFGATIGRYANRIAGARFVLDGTPVTLDANNGPNGLHGGLQGFDRKLWRIAALTDHPEPTLVLERESPHGEEGYPGNLQARVTYCVRNATELSVTYEATTDRPTVLNLTNHSFFNLDGARAGTQILDHRLTIASDHFLAVDATAIPLPEPPRPVDGTPFDFREPTAIGARIRMNDEQLRLGRGYDHNFCLAPGTGLRFAARLEAPRSGRVMELFTDQPGLQFYSGNFLDGSTAGKGGLLYRQSDALCLEPHAWPDTPNRPDFPSARLDPGQTYRRTIVYRFATDGAST</sequence>
<evidence type="ECO:0000256" key="5">
    <source>
        <dbReference type="PIRNR" id="PIRNR005096"/>
    </source>
</evidence>
<feature type="binding site" evidence="7">
    <location>
        <position position="256"/>
    </location>
    <ligand>
        <name>beta-D-galactose</name>
        <dbReference type="ChEBI" id="CHEBI:27667"/>
    </ligand>
</feature>
<dbReference type="Pfam" id="PF01263">
    <property type="entry name" value="Aldose_epim"/>
    <property type="match status" value="1"/>
</dbReference>
<evidence type="ECO:0000313" key="10">
    <source>
        <dbReference type="Proteomes" id="UP000328092"/>
    </source>
</evidence>
<dbReference type="GO" id="GO:0006006">
    <property type="term" value="P:glucose metabolic process"/>
    <property type="evidence" value="ECO:0007669"/>
    <property type="project" value="TreeGrafter"/>
</dbReference>
<dbReference type="GO" id="GO:0030246">
    <property type="term" value="F:carbohydrate binding"/>
    <property type="evidence" value="ECO:0007669"/>
    <property type="project" value="InterPro"/>
</dbReference>
<comment type="caution">
    <text evidence="9">The sequence shown here is derived from an EMBL/GenBank/DDBJ whole genome shotgun (WGS) entry which is preliminary data.</text>
</comment>
<evidence type="ECO:0000256" key="7">
    <source>
        <dbReference type="PIRSR" id="PIRSR005096-2"/>
    </source>
</evidence>
<accession>A0A508U0F2</accession>
<evidence type="ECO:0000256" key="1">
    <source>
        <dbReference type="ARBA" id="ARBA00005028"/>
    </source>
</evidence>
<dbReference type="GO" id="GO:0033499">
    <property type="term" value="P:galactose catabolic process via UDP-galactose, Leloir pathway"/>
    <property type="evidence" value="ECO:0007669"/>
    <property type="project" value="TreeGrafter"/>
</dbReference>
<dbReference type="InterPro" id="IPR015443">
    <property type="entry name" value="Aldose_1-epimerase"/>
</dbReference>
<comment type="catalytic activity">
    <reaction evidence="5">
        <text>alpha-D-glucose = beta-D-glucose</text>
        <dbReference type="Rhea" id="RHEA:10264"/>
        <dbReference type="ChEBI" id="CHEBI:15903"/>
        <dbReference type="ChEBI" id="CHEBI:17925"/>
        <dbReference type="EC" id="5.1.3.3"/>
    </reaction>
</comment>
<dbReference type="InterPro" id="IPR014718">
    <property type="entry name" value="GH-type_carb-bd"/>
</dbReference>
<dbReference type="GO" id="GO:0004034">
    <property type="term" value="F:aldose 1-epimerase activity"/>
    <property type="evidence" value="ECO:0007669"/>
    <property type="project" value="UniProtKB-EC"/>
</dbReference>
<dbReference type="GO" id="GO:0005737">
    <property type="term" value="C:cytoplasm"/>
    <property type="evidence" value="ECO:0007669"/>
    <property type="project" value="TreeGrafter"/>
</dbReference>
<keyword evidence="4 5" id="KW-0119">Carbohydrate metabolism</keyword>
<feature type="active site" description="Proton acceptor" evidence="6">
    <location>
        <position position="320"/>
    </location>
</feature>
<dbReference type="PANTHER" id="PTHR10091:SF0">
    <property type="entry name" value="GALACTOSE MUTAROTASE"/>
    <property type="match status" value="1"/>
</dbReference>
<evidence type="ECO:0000256" key="2">
    <source>
        <dbReference type="ARBA" id="ARBA00006206"/>
    </source>
</evidence>
<dbReference type="CDD" id="cd09019">
    <property type="entry name" value="galactose_mutarotase_like"/>
    <property type="match status" value="1"/>
</dbReference>
<dbReference type="InterPro" id="IPR008183">
    <property type="entry name" value="Aldose_1/G6P_1-epimerase"/>
</dbReference>
<name>A0A508U0F2_9BRAD</name>
<comment type="pathway">
    <text evidence="1 5">Carbohydrate metabolism; hexose metabolism.</text>
</comment>
<dbReference type="PANTHER" id="PTHR10091">
    <property type="entry name" value="ALDOSE-1-EPIMERASE"/>
    <property type="match status" value="1"/>
</dbReference>
<dbReference type="AlphaFoldDB" id="A0A508U0F2"/>
<protein>
    <recommendedName>
        <fullName evidence="5">Aldose 1-epimerase</fullName>
        <ecNumber evidence="5">5.1.3.3</ecNumber>
    </recommendedName>
</protein>
<dbReference type="RefSeq" id="WP_139864541.1">
    <property type="nucleotide sequence ID" value="NZ_CAADFC020000033.1"/>
</dbReference>
<dbReference type="FunFam" id="2.70.98.10:FF:000048">
    <property type="entry name" value="Aldose 1-epimerase"/>
    <property type="match status" value="1"/>
</dbReference>
<feature type="active site" description="Proton donor" evidence="6">
    <location>
        <position position="182"/>
    </location>
</feature>
<dbReference type="OrthoDB" id="9779408at2"/>
<dbReference type="UniPathway" id="UPA00242"/>
<dbReference type="SUPFAM" id="SSF74650">
    <property type="entry name" value="Galactose mutarotase-like"/>
    <property type="match status" value="1"/>
</dbReference>
<dbReference type="InterPro" id="IPR047215">
    <property type="entry name" value="Galactose_mutarotase-like"/>
</dbReference>